<organism evidence="1 2">
    <name type="scientific">Symbiodinium necroappetens</name>
    <dbReference type="NCBI Taxonomy" id="1628268"/>
    <lineage>
        <taxon>Eukaryota</taxon>
        <taxon>Sar</taxon>
        <taxon>Alveolata</taxon>
        <taxon>Dinophyceae</taxon>
        <taxon>Suessiales</taxon>
        <taxon>Symbiodiniaceae</taxon>
        <taxon>Symbiodinium</taxon>
    </lineage>
</organism>
<sequence length="266" mass="28863">MALLAEEGEGNGFDDSIENLEAVTASGFVRRTRKISVTIGAVFCLGILGTISLQPRRNQAAEISARNVSSELDRFSFLLERELFDVSLFDNINVPYSSEPEESKVITTTCVIDVTQAMLYLGNAIVYIYRAAICPDTEPLGCTEPVAYAVTALTWLGSFLASASTSCADSLNPASACVAATLRDLAAAGSTVFGFKEDCLLTKPLMDSRVYQDRRKLPPILEKIYSLNQPFPPEAQRRAVSAQVVAGQFYADSIFEVFSPPSVWGC</sequence>
<keyword evidence="2" id="KW-1185">Reference proteome</keyword>
<dbReference type="AlphaFoldDB" id="A0A812NRE6"/>
<dbReference type="OrthoDB" id="412549at2759"/>
<reference evidence="1" key="1">
    <citation type="submission" date="2021-02" db="EMBL/GenBank/DDBJ databases">
        <authorList>
            <person name="Dougan E. K."/>
            <person name="Rhodes N."/>
            <person name="Thang M."/>
            <person name="Chan C."/>
        </authorList>
    </citation>
    <scope>NUCLEOTIDE SEQUENCE</scope>
</reference>
<name>A0A812NRE6_9DINO</name>
<evidence type="ECO:0000313" key="1">
    <source>
        <dbReference type="EMBL" id="CAE7320255.1"/>
    </source>
</evidence>
<evidence type="ECO:0000313" key="2">
    <source>
        <dbReference type="Proteomes" id="UP000601435"/>
    </source>
</evidence>
<dbReference type="EMBL" id="CAJNJA010013417">
    <property type="protein sequence ID" value="CAE7320255.1"/>
    <property type="molecule type" value="Genomic_DNA"/>
</dbReference>
<accession>A0A812NRE6</accession>
<proteinExistence type="predicted"/>
<gene>
    <name evidence="1" type="ORF">SNEC2469_LOCUS8026</name>
</gene>
<comment type="caution">
    <text evidence="1">The sequence shown here is derived from an EMBL/GenBank/DDBJ whole genome shotgun (WGS) entry which is preliminary data.</text>
</comment>
<protein>
    <submittedName>
        <fullName evidence="1">Uncharacterized protein</fullName>
    </submittedName>
</protein>
<dbReference type="Proteomes" id="UP000601435">
    <property type="component" value="Unassembled WGS sequence"/>
</dbReference>